<keyword evidence="4" id="KW-1185">Reference proteome</keyword>
<evidence type="ECO:0008006" key="5">
    <source>
        <dbReference type="Google" id="ProtNLM"/>
    </source>
</evidence>
<comment type="caution">
    <text evidence="3">The sequence shown here is derived from an EMBL/GenBank/DDBJ whole genome shotgun (WGS) entry which is preliminary data.</text>
</comment>
<proteinExistence type="predicted"/>
<name>A0A2T1LSW4_9CHRO</name>
<evidence type="ECO:0000313" key="3">
    <source>
        <dbReference type="EMBL" id="PSF33170.1"/>
    </source>
</evidence>
<evidence type="ECO:0000256" key="1">
    <source>
        <dbReference type="SAM" id="MobiDB-lite"/>
    </source>
</evidence>
<keyword evidence="2" id="KW-0732">Signal</keyword>
<dbReference type="OrthoDB" id="536034at2"/>
<protein>
    <recommendedName>
        <fullName evidence="5">DUF928 domain-containing protein</fullName>
    </recommendedName>
</protein>
<feature type="signal peptide" evidence="2">
    <location>
        <begin position="1"/>
        <end position="28"/>
    </location>
</feature>
<evidence type="ECO:0000256" key="2">
    <source>
        <dbReference type="SAM" id="SignalP"/>
    </source>
</evidence>
<dbReference type="AlphaFoldDB" id="A0A2T1LSW4"/>
<dbReference type="InterPro" id="IPR010328">
    <property type="entry name" value="DUF928"/>
</dbReference>
<dbReference type="EMBL" id="PXOH01000032">
    <property type="protein sequence ID" value="PSF33170.1"/>
    <property type="molecule type" value="Genomic_DNA"/>
</dbReference>
<gene>
    <name evidence="3" type="ORF">C7H19_20405</name>
</gene>
<reference evidence="3 4" key="1">
    <citation type="submission" date="2018-03" db="EMBL/GenBank/DDBJ databases">
        <title>The ancient ancestry and fast evolution of plastids.</title>
        <authorList>
            <person name="Moore K.R."/>
            <person name="Magnabosco C."/>
            <person name="Momper L."/>
            <person name="Gold D.A."/>
            <person name="Bosak T."/>
            <person name="Fournier G.P."/>
        </authorList>
    </citation>
    <scope>NUCLEOTIDE SEQUENCE [LARGE SCALE GENOMIC DNA]</scope>
    <source>
        <strain evidence="3 4">CCALA 016</strain>
    </source>
</reference>
<dbReference type="Pfam" id="PF06051">
    <property type="entry name" value="DUF928"/>
    <property type="match status" value="1"/>
</dbReference>
<sequence>MQKTKFWIRTIALTYTLTTVLINSSVYASTEPNVIQFVPPPPPDTGEPTGRVQGGGSRGNCRNDRSLMALVPVTKTAEKSYVWGLTTAEHPTLMFYVPERTTAETVEFVLQDESDNEIYTTRFTLTKTVSGIVRISLPATTSPLIIGKKYRWIFLMECDPQSPSNSVFVRGTIERVAIGATLLEQLKTTQTPLERATVYAANGIWYDALTSLSEQDNLNSPTIQTAWIDLLEQVGLAPMARTPIVWQTDD</sequence>
<feature type="chain" id="PRO_5015774381" description="DUF928 domain-containing protein" evidence="2">
    <location>
        <begin position="29"/>
        <end position="250"/>
    </location>
</feature>
<organism evidence="3 4">
    <name type="scientific">Aphanothece hegewaldii CCALA 016</name>
    <dbReference type="NCBI Taxonomy" id="2107694"/>
    <lineage>
        <taxon>Bacteria</taxon>
        <taxon>Bacillati</taxon>
        <taxon>Cyanobacteriota</taxon>
        <taxon>Cyanophyceae</taxon>
        <taxon>Oscillatoriophycideae</taxon>
        <taxon>Chroococcales</taxon>
        <taxon>Aphanothecaceae</taxon>
        <taxon>Aphanothece</taxon>
    </lineage>
</organism>
<reference evidence="3 4" key="2">
    <citation type="submission" date="2018-03" db="EMBL/GenBank/DDBJ databases">
        <authorList>
            <person name="Keele B.F."/>
        </authorList>
    </citation>
    <scope>NUCLEOTIDE SEQUENCE [LARGE SCALE GENOMIC DNA]</scope>
    <source>
        <strain evidence="3 4">CCALA 016</strain>
    </source>
</reference>
<feature type="region of interest" description="Disordered" evidence="1">
    <location>
        <begin position="39"/>
        <end position="59"/>
    </location>
</feature>
<dbReference type="RefSeq" id="WP_106458763.1">
    <property type="nucleotide sequence ID" value="NZ_PXOH01000032.1"/>
</dbReference>
<accession>A0A2T1LSW4</accession>
<dbReference type="Proteomes" id="UP000239001">
    <property type="component" value="Unassembled WGS sequence"/>
</dbReference>
<evidence type="ECO:0000313" key="4">
    <source>
        <dbReference type="Proteomes" id="UP000239001"/>
    </source>
</evidence>